<dbReference type="EMBL" id="BSKO01000001">
    <property type="protein sequence ID" value="GLO66142.1"/>
    <property type="molecule type" value="Genomic_DNA"/>
</dbReference>
<proteinExistence type="predicted"/>
<dbReference type="RefSeq" id="WP_317958025.1">
    <property type="nucleotide sequence ID" value="NZ_BSKO01000001.1"/>
</dbReference>
<reference evidence="2 3" key="1">
    <citation type="submission" date="2023-02" db="EMBL/GenBank/DDBJ databases">
        <title>Oceanobacillus kimchii IFOP_LL358 isolated form Alexandrium catenella lab strain.</title>
        <authorList>
            <person name="Gajardo G."/>
            <person name="Ueki S."/>
            <person name="Maruyama F."/>
        </authorList>
    </citation>
    <scope>NUCLEOTIDE SEQUENCE [LARGE SCALE GENOMIC DNA]</scope>
    <source>
        <strain evidence="2 3">IFOP_LL358</strain>
    </source>
</reference>
<gene>
    <name evidence="2" type="primary">yonD</name>
    <name evidence="2" type="ORF">MACH08_19260</name>
</gene>
<dbReference type="Proteomes" id="UP001275436">
    <property type="component" value="Unassembled WGS sequence"/>
</dbReference>
<organism evidence="2 3">
    <name type="scientific">Oceanobacillus kimchii</name>
    <dbReference type="NCBI Taxonomy" id="746691"/>
    <lineage>
        <taxon>Bacteria</taxon>
        <taxon>Bacillati</taxon>
        <taxon>Bacillota</taxon>
        <taxon>Bacilli</taxon>
        <taxon>Bacillales</taxon>
        <taxon>Bacillaceae</taxon>
        <taxon>Oceanobacillus</taxon>
    </lineage>
</organism>
<comment type="caution">
    <text evidence="2">The sequence shown here is derived from an EMBL/GenBank/DDBJ whole genome shotgun (WGS) entry which is preliminary data.</text>
</comment>
<accession>A0ABQ5TJ72</accession>
<protein>
    <submittedName>
        <fullName evidence="2">Uncharacterized protein</fullName>
    </submittedName>
</protein>
<evidence type="ECO:0000313" key="3">
    <source>
        <dbReference type="Proteomes" id="UP001275436"/>
    </source>
</evidence>
<dbReference type="Gene3D" id="1.20.1330.10">
    <property type="entry name" value="f41 fragment of flagellin, N-terminal domain"/>
    <property type="match status" value="1"/>
</dbReference>
<keyword evidence="1" id="KW-0175">Coiled coil</keyword>
<keyword evidence="3" id="KW-1185">Reference proteome</keyword>
<name>A0ABQ5TJ72_9BACI</name>
<feature type="coiled-coil region" evidence="1">
    <location>
        <begin position="324"/>
        <end position="389"/>
    </location>
</feature>
<sequence length="470" mass="54127">MEKRDSKKVFQLALNEINNSEDPTKVDCSFIILDFEKSLNNTVISKEDALNGLSKSIDNKPIVGNYNSTDSENPDDDNFKGHEAFIDENKHGELYVGLDTTPMGVFTSEGYIETIEVDGESREVLMADAILWKDRFPEAIELLQEWNSRGVNINTSCELLYSNYEVKDGVEHIKSPIHFSGHCILASEERGDLPLVNPAYETSKLVGFNELKQFKKLVAQSMNKKEDEQMPEMFKKVFELSHSDIRTALYQVFDAQLGDNQYSYIRDVYDSNFIVDIDTVTETDYQSETFKYDFSKSEDDKITINFDSKTAVMKKTEWIELEETKQLQAQISEKDSTIQSLNNEKKDLQEKFNSASETITSLNSTVEDLNSYKEKYEQAQFEEKLEEKKEIYSAKFSALNATEKFDSEEVQTLIEKSVTDDEAQFSLNSILVDLVEVKNEQKKDNQEFVQLNNKRQNLVPVDEDFDSRYK</sequence>
<evidence type="ECO:0000256" key="1">
    <source>
        <dbReference type="SAM" id="Coils"/>
    </source>
</evidence>
<evidence type="ECO:0000313" key="2">
    <source>
        <dbReference type="EMBL" id="GLO66142.1"/>
    </source>
</evidence>